<feature type="compositionally biased region" description="Low complexity" evidence="2">
    <location>
        <begin position="898"/>
        <end position="910"/>
    </location>
</feature>
<dbReference type="PANTHER" id="PTHR15154:SF2">
    <property type="entry name" value="HAMARTIN"/>
    <property type="match status" value="1"/>
</dbReference>
<keyword evidence="4" id="KW-1185">Reference proteome</keyword>
<accession>A0ABQ9P6L5</accession>
<dbReference type="Pfam" id="PF04388">
    <property type="entry name" value="Hamartin"/>
    <property type="match status" value="1"/>
</dbReference>
<organism evidence="3 4">
    <name type="scientific">Coniosporium apollinis</name>
    <dbReference type="NCBI Taxonomy" id="61459"/>
    <lineage>
        <taxon>Eukaryota</taxon>
        <taxon>Fungi</taxon>
        <taxon>Dikarya</taxon>
        <taxon>Ascomycota</taxon>
        <taxon>Pezizomycotina</taxon>
        <taxon>Dothideomycetes</taxon>
        <taxon>Dothideomycetes incertae sedis</taxon>
        <taxon>Coniosporium</taxon>
    </lineage>
</organism>
<dbReference type="EMBL" id="JAPDRL010000002">
    <property type="protein sequence ID" value="KAJ9669611.1"/>
    <property type="molecule type" value="Genomic_DNA"/>
</dbReference>
<sequence>MSSGKSLKDTVKALNTALSVCSAPQPLPDELLHTIEGFLERYPNIDEHDSQRLQDELRTLYTKHVANVPERRGFFISILKHIRPGITGDTRLAEWWDTIIKPTIDSVGHRRDEIDDARDFLLSILVFDADEDKKGEKALVSARFTKRLLDAYLARTKIPATEGELPSPEDEYIAHELESVLIAFGRRMPKELLHALDDLFVTRENRAQALGLLSAYVRVQPARLYLVAETPLIDHLEQCLLIDTSATVVELALTVLIMFLPHITSSLVARLPRLFLIYSRILCWDKLEISDHISRSASISSEAKNENSQDGAIANTTSAWAKLEQSFDNAESTTPGLIHFFTFLYGLYPLNFMSYVRKPRKFLKSVDFPGAADLELDQDIIRNRTEPFRQVHLLHPNFFQTTVEDELAENRWLKSDPADVVTECMGLCIAVSATLDDPGPPPSTKLPDIPEALVRTEDIPGDSLLTDGENTLTNEITSPTELQSNVSWRNTQSTAVASPTTTWYEATPVQRKGSAPAHSHPGSKSSKTASPAIGPRDVAQDSPTLPPQGKRVEPEVKQLVMHRKASGPLRKASSASATSTSRLESFAQALSQGNLSPPPTSPSLQDRNSASLQREIMLLRNDLNFERYLKQQHLSHIGQLQRKHIKEATVEAETQNLLNTNRTLKAKLAKANELYVQLKKETAMSKNQSKKWEGELTTKVRAYREEQKQWHSEEDSLRLELQRAQRDCEHLRRLVVESEARELNSQQRLRSLQLDMEELEALRQDADQLQAKLRQYELRELVFEQAKEETELLRAELTTTTMKLTSREAEMERARKAYDGRIAELEAQLQAHIQHSHSNQLPPSVQQMIDSALAASHAKLQQLKKTHQRLLDKYTDLEMRLAELEAEREADAGPRFPGTSTSISGNSGSNFHDIGQLRDVGSLSSFSRKNSLSTSSIGGYISRFPRPAAMSDLSGGEGGEGEDSIHSFSPYTSPSVGPSSSFPASRPQVRRYESLPHRSNTGDLSPTQQGGSVEYGESGSLSQHNPSFGSAGFAAESVASGRMSAMSGESKPKPAVRAYGRGGAARKTKDKDKDKKEESKPSKSGGFRGLRGIM</sequence>
<evidence type="ECO:0008006" key="5">
    <source>
        <dbReference type="Google" id="ProtNLM"/>
    </source>
</evidence>
<name>A0ABQ9P6L5_9PEZI</name>
<dbReference type="InterPro" id="IPR007483">
    <property type="entry name" value="Hamartin"/>
</dbReference>
<dbReference type="PANTHER" id="PTHR15154">
    <property type="entry name" value="HAMARTIN"/>
    <property type="match status" value="1"/>
</dbReference>
<evidence type="ECO:0000256" key="2">
    <source>
        <dbReference type="SAM" id="MobiDB-lite"/>
    </source>
</evidence>
<evidence type="ECO:0000313" key="3">
    <source>
        <dbReference type="EMBL" id="KAJ9669611.1"/>
    </source>
</evidence>
<feature type="compositionally biased region" description="Basic and acidic residues" evidence="2">
    <location>
        <begin position="1067"/>
        <end position="1081"/>
    </location>
</feature>
<feature type="region of interest" description="Disordered" evidence="2">
    <location>
        <begin position="459"/>
        <end position="585"/>
    </location>
</feature>
<reference evidence="3" key="1">
    <citation type="submission" date="2022-10" db="EMBL/GenBank/DDBJ databases">
        <title>Culturing micro-colonial fungi from biological soil crusts in the Mojave desert and describing Neophaeococcomyces mojavensis, and introducing the new genera and species Taxawa tesnikishii.</title>
        <authorList>
            <person name="Kurbessoian T."/>
            <person name="Stajich J.E."/>
        </authorList>
    </citation>
    <scope>NUCLEOTIDE SEQUENCE</scope>
    <source>
        <strain evidence="3">TK_1</strain>
    </source>
</reference>
<feature type="compositionally biased region" description="Polar residues" evidence="2">
    <location>
        <begin position="468"/>
        <end position="504"/>
    </location>
</feature>
<evidence type="ECO:0000256" key="1">
    <source>
        <dbReference type="SAM" id="Coils"/>
    </source>
</evidence>
<feature type="compositionally biased region" description="Polar residues" evidence="2">
    <location>
        <begin position="997"/>
        <end position="1011"/>
    </location>
</feature>
<feature type="region of interest" description="Disordered" evidence="2">
    <location>
        <begin position="951"/>
        <end position="1094"/>
    </location>
</feature>
<feature type="compositionally biased region" description="Low complexity" evidence="2">
    <location>
        <begin position="572"/>
        <end position="581"/>
    </location>
</feature>
<protein>
    <recommendedName>
        <fullName evidence="5">Tuberous sclerosis 1</fullName>
    </recommendedName>
</protein>
<feature type="region of interest" description="Disordered" evidence="2">
    <location>
        <begin position="886"/>
        <end position="910"/>
    </location>
</feature>
<proteinExistence type="predicted"/>
<feature type="coiled-coil region" evidence="1">
    <location>
        <begin position="714"/>
        <end position="779"/>
    </location>
</feature>
<dbReference type="Proteomes" id="UP001172684">
    <property type="component" value="Unassembled WGS sequence"/>
</dbReference>
<comment type="caution">
    <text evidence="3">The sequence shown here is derived from an EMBL/GenBank/DDBJ whole genome shotgun (WGS) entry which is preliminary data.</text>
</comment>
<feature type="coiled-coil region" evidence="1">
    <location>
        <begin position="654"/>
        <end position="681"/>
    </location>
</feature>
<feature type="compositionally biased region" description="Polar residues" evidence="2">
    <location>
        <begin position="1019"/>
        <end position="1028"/>
    </location>
</feature>
<feature type="compositionally biased region" description="Polar residues" evidence="2">
    <location>
        <begin position="966"/>
        <end position="983"/>
    </location>
</feature>
<keyword evidence="1" id="KW-0175">Coiled coil</keyword>
<evidence type="ECO:0000313" key="4">
    <source>
        <dbReference type="Proteomes" id="UP001172684"/>
    </source>
</evidence>
<gene>
    <name evidence="3" type="ORF">H2201_000478</name>
</gene>